<accession>A0ACC2GWQ4</accession>
<dbReference type="Proteomes" id="UP001157502">
    <property type="component" value="Chromosome 8"/>
</dbReference>
<dbReference type="EMBL" id="CM055735">
    <property type="protein sequence ID" value="KAJ8007896.1"/>
    <property type="molecule type" value="Genomic_DNA"/>
</dbReference>
<gene>
    <name evidence="1" type="ORF">DPEC_G00098940</name>
</gene>
<protein>
    <submittedName>
        <fullName evidence="1">Uncharacterized protein</fullName>
    </submittedName>
</protein>
<sequence length="82" mass="9711">MHDMLDKVEQVPKDLILSMTKAREKERRLRIREEKIQVQNIQQEKYRIKAQERSQAETKRPTGKKLMPCSLPPLKKKAGEAR</sequence>
<evidence type="ECO:0000313" key="2">
    <source>
        <dbReference type="Proteomes" id="UP001157502"/>
    </source>
</evidence>
<reference evidence="1" key="1">
    <citation type="submission" date="2021-05" db="EMBL/GenBank/DDBJ databases">
        <authorList>
            <person name="Pan Q."/>
            <person name="Jouanno E."/>
            <person name="Zahm M."/>
            <person name="Klopp C."/>
            <person name="Cabau C."/>
            <person name="Louis A."/>
            <person name="Berthelot C."/>
            <person name="Parey E."/>
            <person name="Roest Crollius H."/>
            <person name="Montfort J."/>
            <person name="Robinson-Rechavi M."/>
            <person name="Bouchez O."/>
            <person name="Lampietro C."/>
            <person name="Lopez Roques C."/>
            <person name="Donnadieu C."/>
            <person name="Postlethwait J."/>
            <person name="Bobe J."/>
            <person name="Dillon D."/>
            <person name="Chandos A."/>
            <person name="von Hippel F."/>
            <person name="Guiguen Y."/>
        </authorList>
    </citation>
    <scope>NUCLEOTIDE SEQUENCE</scope>
    <source>
        <strain evidence="1">YG-Jan2019</strain>
    </source>
</reference>
<proteinExistence type="predicted"/>
<name>A0ACC2GWQ4_DALPE</name>
<keyword evidence="2" id="KW-1185">Reference proteome</keyword>
<comment type="caution">
    <text evidence="1">The sequence shown here is derived from an EMBL/GenBank/DDBJ whole genome shotgun (WGS) entry which is preliminary data.</text>
</comment>
<organism evidence="1 2">
    <name type="scientific">Dallia pectoralis</name>
    <name type="common">Alaska blackfish</name>
    <dbReference type="NCBI Taxonomy" id="75939"/>
    <lineage>
        <taxon>Eukaryota</taxon>
        <taxon>Metazoa</taxon>
        <taxon>Chordata</taxon>
        <taxon>Craniata</taxon>
        <taxon>Vertebrata</taxon>
        <taxon>Euteleostomi</taxon>
        <taxon>Actinopterygii</taxon>
        <taxon>Neopterygii</taxon>
        <taxon>Teleostei</taxon>
        <taxon>Protacanthopterygii</taxon>
        <taxon>Esociformes</taxon>
        <taxon>Umbridae</taxon>
        <taxon>Dallia</taxon>
    </lineage>
</organism>
<evidence type="ECO:0000313" key="1">
    <source>
        <dbReference type="EMBL" id="KAJ8007896.1"/>
    </source>
</evidence>